<evidence type="ECO:0000313" key="2">
    <source>
        <dbReference type="Proteomes" id="UP000244655"/>
    </source>
</evidence>
<gene>
    <name evidence="1" type="ORF">CR532_04585</name>
</gene>
<reference evidence="1 2" key="1">
    <citation type="submission" date="2018-01" db="EMBL/GenBank/DDBJ databases">
        <title>Genome sequence of Borrelia tachyglossi.</title>
        <authorList>
            <person name="Gofton A.W."/>
        </authorList>
    </citation>
    <scope>NUCLEOTIDE SEQUENCE [LARGE SCALE GENOMIC DNA]</scope>
    <source>
        <strain evidence="1 2">Bc-F10-1268</strain>
        <plasmid evidence="1 2">pl78</plasmid>
    </source>
</reference>
<dbReference type="InterPro" id="IPR008495">
    <property type="entry name" value="DUF777_BOR_spp"/>
</dbReference>
<dbReference type="RefSeq" id="WP_108729672.1">
    <property type="nucleotide sequence ID" value="NZ_CP025786.1"/>
</dbReference>
<name>A0A2S1LY84_9SPIR</name>
<keyword evidence="2" id="KW-1185">Reference proteome</keyword>
<protein>
    <submittedName>
        <fullName evidence="1">Uncharacterized protein</fullName>
    </submittedName>
</protein>
<geneLocation type="plasmid" evidence="1 2">
    <name>pl78</name>
</geneLocation>
<organism evidence="1 2">
    <name type="scientific">Candidatus Borreliella tachyglossi</name>
    <dbReference type="NCBI Taxonomy" id="1964448"/>
    <lineage>
        <taxon>Bacteria</taxon>
        <taxon>Pseudomonadati</taxon>
        <taxon>Spirochaetota</taxon>
        <taxon>Spirochaetia</taxon>
        <taxon>Spirochaetales</taxon>
        <taxon>Borreliaceae</taxon>
        <taxon>Borreliella</taxon>
    </lineage>
</organism>
<dbReference type="AlphaFoldDB" id="A0A2S1LY84"/>
<keyword evidence="1" id="KW-0614">Plasmid</keyword>
<dbReference type="Pfam" id="PF05606">
    <property type="entry name" value="DUF777"/>
    <property type="match status" value="1"/>
</dbReference>
<sequence>MSQNYEVCRSLGSLSSDSLVLEDAKKYLRENLFICRIGIVKEFDSEKQEGIVEIPKYDGLRIVSRNISNLRLKLKEGDQVILLQSSINIFNEADNNYFDKHHFYILNAVTPECAGIKIDKFSITSKEFGVKTDKLNLNAENVSLEGKSVKAEAQSLIIEADSINFKGKVYINGKLFESHTHGAGSITYVNAVGSPTIATGTTSGVL</sequence>
<proteinExistence type="predicted"/>
<accession>A0A2S1LY84</accession>
<dbReference type="OrthoDB" id="350456at2"/>
<dbReference type="EMBL" id="CP025786">
    <property type="protein sequence ID" value="AWG43277.1"/>
    <property type="molecule type" value="Genomic_DNA"/>
</dbReference>
<evidence type="ECO:0000313" key="1">
    <source>
        <dbReference type="EMBL" id="AWG43277.1"/>
    </source>
</evidence>
<dbReference type="Proteomes" id="UP000244655">
    <property type="component" value="Plasmid pl78"/>
</dbReference>